<organism evidence="1 2">
    <name type="scientific">Lasius platythorax</name>
    <dbReference type="NCBI Taxonomy" id="488582"/>
    <lineage>
        <taxon>Eukaryota</taxon>
        <taxon>Metazoa</taxon>
        <taxon>Ecdysozoa</taxon>
        <taxon>Arthropoda</taxon>
        <taxon>Hexapoda</taxon>
        <taxon>Insecta</taxon>
        <taxon>Pterygota</taxon>
        <taxon>Neoptera</taxon>
        <taxon>Endopterygota</taxon>
        <taxon>Hymenoptera</taxon>
        <taxon>Apocrita</taxon>
        <taxon>Aculeata</taxon>
        <taxon>Formicoidea</taxon>
        <taxon>Formicidae</taxon>
        <taxon>Formicinae</taxon>
        <taxon>Lasius</taxon>
        <taxon>Lasius</taxon>
    </lineage>
</organism>
<dbReference type="AlphaFoldDB" id="A0AAV2PAH9"/>
<sequence length="67" mass="7499">MVLGRGVDENARKFPGMLSQVRTDYRIALARKANGAMDKRCLSSGERRDTCRVVIVGRRAPTRIHGK</sequence>
<evidence type="ECO:0000313" key="2">
    <source>
        <dbReference type="Proteomes" id="UP001497644"/>
    </source>
</evidence>
<proteinExistence type="predicted"/>
<accession>A0AAV2PAH9</accession>
<name>A0AAV2PAH9_9HYME</name>
<gene>
    <name evidence="1" type="ORF">LPLAT_LOCUS13632</name>
</gene>
<dbReference type="EMBL" id="OZ034831">
    <property type="protein sequence ID" value="CAL1688594.1"/>
    <property type="molecule type" value="Genomic_DNA"/>
</dbReference>
<reference evidence="1" key="1">
    <citation type="submission" date="2024-04" db="EMBL/GenBank/DDBJ databases">
        <authorList>
            <consortium name="Molecular Ecology Group"/>
        </authorList>
    </citation>
    <scope>NUCLEOTIDE SEQUENCE</scope>
</reference>
<protein>
    <submittedName>
        <fullName evidence="1">Uncharacterized protein</fullName>
    </submittedName>
</protein>
<evidence type="ECO:0000313" key="1">
    <source>
        <dbReference type="EMBL" id="CAL1688594.1"/>
    </source>
</evidence>
<dbReference type="Proteomes" id="UP001497644">
    <property type="component" value="Chromosome 8"/>
</dbReference>
<keyword evidence="2" id="KW-1185">Reference proteome</keyword>